<evidence type="ECO:0000256" key="1">
    <source>
        <dbReference type="ARBA" id="ARBA00004651"/>
    </source>
</evidence>
<name>A0A7W7U6A8_9ACTN</name>
<feature type="transmembrane region" description="Helical" evidence="6">
    <location>
        <begin position="363"/>
        <end position="381"/>
    </location>
</feature>
<evidence type="ECO:0000256" key="4">
    <source>
        <dbReference type="ARBA" id="ARBA00022989"/>
    </source>
</evidence>
<evidence type="ECO:0000313" key="7">
    <source>
        <dbReference type="EMBL" id="MBB4984390.1"/>
    </source>
</evidence>
<evidence type="ECO:0000313" key="8">
    <source>
        <dbReference type="Proteomes" id="UP000582643"/>
    </source>
</evidence>
<comment type="subcellular location">
    <subcellularLocation>
        <location evidence="1">Cell membrane</location>
        <topology evidence="1">Multi-pass membrane protein</topology>
    </subcellularLocation>
</comment>
<feature type="transmembrane region" description="Helical" evidence="6">
    <location>
        <begin position="101"/>
        <end position="124"/>
    </location>
</feature>
<gene>
    <name evidence="7" type="ORF">GGE06_005336</name>
</gene>
<sequence>MPRYRALFRTPEFTPLFLTGAAHTAAQTVAGLGLATLVFRATGSPFLAALALFGPSLAQLLGATTLLSAADRLPPRAAISGIALFFALGTAVLAIPALPTWAVFVILLAEGLAASLGGGVRYGLLNEILPREEYLLGRSVMNMATGAFQIGGFATGGLLVALLSPRGTVLAGAGLYLAAALTARLGLGSRPPRAAGRPSAAETWRTNGRLLSVPARRRAYLALWVPNGLIVGCESLFVPYAPERAGLLFACGALGMLAGDTAVGRFVPARLRDRIRFPLQALLAAPFLLFAFDPELPLALVLVTVSAVGYGASLLHQERLMTLVPENLSGHALGLHTSGMLALQGASASLAGTLAQYTSPRTGMVLLALASLTVTFLLARAEGRGAGSRERSAVEA</sequence>
<dbReference type="EMBL" id="JACHJY010000008">
    <property type="protein sequence ID" value="MBB4984390.1"/>
    <property type="molecule type" value="Genomic_DNA"/>
</dbReference>
<protein>
    <submittedName>
        <fullName evidence="7">MFS family permease</fullName>
    </submittedName>
</protein>
<evidence type="ECO:0000256" key="5">
    <source>
        <dbReference type="ARBA" id="ARBA00023136"/>
    </source>
</evidence>
<evidence type="ECO:0000256" key="2">
    <source>
        <dbReference type="ARBA" id="ARBA00022475"/>
    </source>
</evidence>
<dbReference type="Pfam" id="PF07690">
    <property type="entry name" value="MFS_1"/>
    <property type="match status" value="1"/>
</dbReference>
<dbReference type="Proteomes" id="UP000582643">
    <property type="component" value="Unassembled WGS sequence"/>
</dbReference>
<feature type="transmembrane region" description="Helical" evidence="6">
    <location>
        <begin position="144"/>
        <end position="163"/>
    </location>
</feature>
<evidence type="ECO:0000256" key="6">
    <source>
        <dbReference type="SAM" id="Phobius"/>
    </source>
</evidence>
<dbReference type="SUPFAM" id="SSF103473">
    <property type="entry name" value="MFS general substrate transporter"/>
    <property type="match status" value="1"/>
</dbReference>
<dbReference type="CDD" id="cd06173">
    <property type="entry name" value="MFS_MefA_like"/>
    <property type="match status" value="1"/>
</dbReference>
<feature type="transmembrane region" description="Helical" evidence="6">
    <location>
        <begin position="47"/>
        <end position="70"/>
    </location>
</feature>
<feature type="transmembrane region" description="Helical" evidence="6">
    <location>
        <begin position="219"/>
        <end position="240"/>
    </location>
</feature>
<proteinExistence type="predicted"/>
<dbReference type="GO" id="GO:0005886">
    <property type="term" value="C:plasma membrane"/>
    <property type="evidence" value="ECO:0007669"/>
    <property type="project" value="UniProtKB-SubCell"/>
</dbReference>
<feature type="transmembrane region" description="Helical" evidence="6">
    <location>
        <begin position="275"/>
        <end position="292"/>
    </location>
</feature>
<dbReference type="GO" id="GO:0022857">
    <property type="term" value="F:transmembrane transporter activity"/>
    <property type="evidence" value="ECO:0007669"/>
    <property type="project" value="InterPro"/>
</dbReference>
<dbReference type="RefSeq" id="WP_116165245.1">
    <property type="nucleotide sequence ID" value="NZ_JACHJY010000008.1"/>
</dbReference>
<keyword evidence="3 6" id="KW-0812">Transmembrane</keyword>
<organism evidence="7 8">
    <name type="scientific">Streptomyces nymphaeiformis</name>
    <dbReference type="NCBI Taxonomy" id="2663842"/>
    <lineage>
        <taxon>Bacteria</taxon>
        <taxon>Bacillati</taxon>
        <taxon>Actinomycetota</taxon>
        <taxon>Actinomycetes</taxon>
        <taxon>Kitasatosporales</taxon>
        <taxon>Streptomycetaceae</taxon>
        <taxon>Streptomyces</taxon>
    </lineage>
</organism>
<feature type="transmembrane region" description="Helical" evidence="6">
    <location>
        <begin position="169"/>
        <end position="187"/>
    </location>
</feature>
<accession>A0A7W7U6A8</accession>
<dbReference type="PANTHER" id="PTHR23513:SF11">
    <property type="entry name" value="STAPHYLOFERRIN A TRANSPORTER"/>
    <property type="match status" value="1"/>
</dbReference>
<dbReference type="InterPro" id="IPR011701">
    <property type="entry name" value="MFS"/>
</dbReference>
<comment type="caution">
    <text evidence="7">The sequence shown here is derived from an EMBL/GenBank/DDBJ whole genome shotgun (WGS) entry which is preliminary data.</text>
</comment>
<dbReference type="AlphaFoldDB" id="A0A7W7U6A8"/>
<dbReference type="PANTHER" id="PTHR23513">
    <property type="entry name" value="INTEGRAL MEMBRANE EFFLUX PROTEIN-RELATED"/>
    <property type="match status" value="1"/>
</dbReference>
<keyword evidence="8" id="KW-1185">Reference proteome</keyword>
<dbReference type="InterPro" id="IPR036259">
    <property type="entry name" value="MFS_trans_sf"/>
</dbReference>
<evidence type="ECO:0000256" key="3">
    <source>
        <dbReference type="ARBA" id="ARBA00022692"/>
    </source>
</evidence>
<keyword evidence="2" id="KW-1003">Cell membrane</keyword>
<keyword evidence="4 6" id="KW-1133">Transmembrane helix</keyword>
<keyword evidence="5 6" id="KW-0472">Membrane</keyword>
<feature type="transmembrane region" description="Helical" evidence="6">
    <location>
        <begin position="246"/>
        <end position="263"/>
    </location>
</feature>
<reference evidence="7 8" key="1">
    <citation type="submission" date="2020-08" db="EMBL/GenBank/DDBJ databases">
        <title>Genomic Encyclopedia of Type Strains, Phase III (KMG-III): the genomes of soil and plant-associated and newly described type strains.</title>
        <authorList>
            <person name="Whitman W."/>
        </authorList>
    </citation>
    <scope>NUCLEOTIDE SEQUENCE [LARGE SCALE GENOMIC DNA]</scope>
    <source>
        <strain evidence="7 8">SFB5A</strain>
    </source>
</reference>
<dbReference type="Gene3D" id="1.20.1250.20">
    <property type="entry name" value="MFS general substrate transporter like domains"/>
    <property type="match status" value="1"/>
</dbReference>
<feature type="transmembrane region" description="Helical" evidence="6">
    <location>
        <begin position="77"/>
        <end position="95"/>
    </location>
</feature>